<dbReference type="EnsemblMetazoa" id="G31263.2">
    <property type="protein sequence ID" value="G31263.2:cds"/>
    <property type="gene ID" value="G31263"/>
</dbReference>
<name>A0A8W8M2C5_MAGGI</name>
<accession>A0A8W8M2C5</accession>
<reference evidence="2" key="1">
    <citation type="submission" date="2022-08" db="UniProtKB">
        <authorList>
            <consortium name="EnsemblMetazoa"/>
        </authorList>
    </citation>
    <scope>IDENTIFICATION</scope>
    <source>
        <strain evidence="2">05x7-T-G4-1.051#20</strain>
    </source>
</reference>
<dbReference type="OrthoDB" id="10422238at2759"/>
<dbReference type="EnsemblMetazoa" id="G31263.1">
    <property type="protein sequence ID" value="G31263.1:cds"/>
    <property type="gene ID" value="G31263"/>
</dbReference>
<evidence type="ECO:0000256" key="1">
    <source>
        <dbReference type="SAM" id="SignalP"/>
    </source>
</evidence>
<dbReference type="AlphaFoldDB" id="A0A8W8M2C5"/>
<keyword evidence="3" id="KW-1185">Reference proteome</keyword>
<evidence type="ECO:0000313" key="3">
    <source>
        <dbReference type="Proteomes" id="UP000005408"/>
    </source>
</evidence>
<dbReference type="Proteomes" id="UP000005408">
    <property type="component" value="Unassembled WGS sequence"/>
</dbReference>
<organism evidence="2 3">
    <name type="scientific">Magallana gigas</name>
    <name type="common">Pacific oyster</name>
    <name type="synonym">Crassostrea gigas</name>
    <dbReference type="NCBI Taxonomy" id="29159"/>
    <lineage>
        <taxon>Eukaryota</taxon>
        <taxon>Metazoa</taxon>
        <taxon>Spiralia</taxon>
        <taxon>Lophotrochozoa</taxon>
        <taxon>Mollusca</taxon>
        <taxon>Bivalvia</taxon>
        <taxon>Autobranchia</taxon>
        <taxon>Pteriomorphia</taxon>
        <taxon>Ostreida</taxon>
        <taxon>Ostreoidea</taxon>
        <taxon>Ostreidae</taxon>
        <taxon>Magallana</taxon>
    </lineage>
</organism>
<keyword evidence="1" id="KW-0732">Signal</keyword>
<evidence type="ECO:0000313" key="2">
    <source>
        <dbReference type="EnsemblMetazoa" id="G31263.2:cds"/>
    </source>
</evidence>
<protein>
    <recommendedName>
        <fullName evidence="4">Protein quiver</fullName>
    </recommendedName>
</protein>
<feature type="chain" id="PRO_5042431756" description="Protein quiver" evidence="1">
    <location>
        <begin position="24"/>
        <end position="165"/>
    </location>
</feature>
<proteinExistence type="predicted"/>
<sequence length="165" mass="18172">MGVSGVWRRFLLVLLMETPSVTSLLCLRCNSLSHGALCGPDALSLVHNKSTVEVCDGTCRVNRILSPQGHEVHLRDCSRTKKTGCVSKNFTSPGGRKKSLPGKLCQCDRDLCNVDFTYGRENRAVVSARFRVSDPLPTPAGSKGIPLLPNDLIFFFMFMNVFLLI</sequence>
<evidence type="ECO:0008006" key="4">
    <source>
        <dbReference type="Google" id="ProtNLM"/>
    </source>
</evidence>
<dbReference type="OMA" id="EVHLRDC"/>
<feature type="signal peptide" evidence="1">
    <location>
        <begin position="1"/>
        <end position="23"/>
    </location>
</feature>